<accession>A0A399EWL9</accession>
<evidence type="ECO:0000256" key="4">
    <source>
        <dbReference type="ARBA" id="ARBA00022692"/>
    </source>
</evidence>
<dbReference type="AlphaFoldDB" id="A0A399EWL9"/>
<evidence type="ECO:0000313" key="9">
    <source>
        <dbReference type="EMBL" id="RIH87479.1"/>
    </source>
</evidence>
<dbReference type="CDD" id="cd06261">
    <property type="entry name" value="TM_PBP2"/>
    <property type="match status" value="1"/>
</dbReference>
<dbReference type="EMBL" id="QWLA01000019">
    <property type="protein sequence ID" value="RIH87479.1"/>
    <property type="molecule type" value="Genomic_DNA"/>
</dbReference>
<comment type="caution">
    <text evidence="9">The sequence shown here is derived from an EMBL/GenBank/DDBJ whole genome shotgun (WGS) entry which is preliminary data.</text>
</comment>
<keyword evidence="10" id="KW-1185">Reference proteome</keyword>
<evidence type="ECO:0000256" key="7">
    <source>
        <dbReference type="RuleBase" id="RU363032"/>
    </source>
</evidence>
<feature type="transmembrane region" description="Helical" evidence="7">
    <location>
        <begin position="94"/>
        <end position="115"/>
    </location>
</feature>
<keyword evidence="2 7" id="KW-0813">Transport</keyword>
<dbReference type="Gene3D" id="1.10.3720.10">
    <property type="entry name" value="MetI-like"/>
    <property type="match status" value="1"/>
</dbReference>
<name>A0A399EWL9_9DEIN</name>
<keyword evidence="6 7" id="KW-0472">Membrane</keyword>
<keyword evidence="3" id="KW-1003">Cell membrane</keyword>
<comment type="similarity">
    <text evidence="7">Belongs to the binding-protein-dependent transport system permease family.</text>
</comment>
<dbReference type="InterPro" id="IPR035906">
    <property type="entry name" value="MetI-like_sf"/>
</dbReference>
<keyword evidence="5 7" id="KW-1133">Transmembrane helix</keyword>
<feature type="domain" description="ABC transmembrane type-1" evidence="8">
    <location>
        <begin position="90"/>
        <end position="303"/>
    </location>
</feature>
<keyword evidence="4 7" id="KW-0812">Transmembrane</keyword>
<dbReference type="PANTHER" id="PTHR30193">
    <property type="entry name" value="ABC TRANSPORTER PERMEASE PROTEIN"/>
    <property type="match status" value="1"/>
</dbReference>
<dbReference type="PROSITE" id="PS50928">
    <property type="entry name" value="ABC_TM1"/>
    <property type="match status" value="1"/>
</dbReference>
<evidence type="ECO:0000256" key="2">
    <source>
        <dbReference type="ARBA" id="ARBA00022448"/>
    </source>
</evidence>
<dbReference type="InterPro" id="IPR000515">
    <property type="entry name" value="MetI-like"/>
</dbReference>
<dbReference type="SUPFAM" id="SSF161098">
    <property type="entry name" value="MetI-like"/>
    <property type="match status" value="1"/>
</dbReference>
<evidence type="ECO:0000256" key="3">
    <source>
        <dbReference type="ARBA" id="ARBA00022475"/>
    </source>
</evidence>
<dbReference type="RefSeq" id="WP_119276692.1">
    <property type="nucleotide sequence ID" value="NZ_QWLA01000019.1"/>
</dbReference>
<dbReference type="GO" id="GO:0005886">
    <property type="term" value="C:plasma membrane"/>
    <property type="evidence" value="ECO:0007669"/>
    <property type="project" value="UniProtKB-SubCell"/>
</dbReference>
<protein>
    <submittedName>
        <fullName evidence="9">Lactose transport system permease protein LacF</fullName>
    </submittedName>
</protein>
<gene>
    <name evidence="9" type="primary">lacF_6</name>
    <name evidence="9" type="ORF">Mrose_01316</name>
</gene>
<reference evidence="9 10" key="1">
    <citation type="submission" date="2018-08" db="EMBL/GenBank/DDBJ databases">
        <title>Meiothermus roseus NBRC 110900 genome sequencing project.</title>
        <authorList>
            <person name="Da Costa M.S."/>
            <person name="Albuquerque L."/>
            <person name="Raposo P."/>
            <person name="Froufe H.J.C."/>
            <person name="Barroso C.S."/>
            <person name="Egas C."/>
        </authorList>
    </citation>
    <scope>NUCLEOTIDE SEQUENCE [LARGE SCALE GENOMIC DNA]</scope>
    <source>
        <strain evidence="9 10">NBRC 110900</strain>
    </source>
</reference>
<dbReference type="Proteomes" id="UP000265341">
    <property type="component" value="Unassembled WGS sequence"/>
</dbReference>
<evidence type="ECO:0000259" key="8">
    <source>
        <dbReference type="PROSITE" id="PS50928"/>
    </source>
</evidence>
<feature type="transmembrane region" description="Helical" evidence="7">
    <location>
        <begin position="287"/>
        <end position="308"/>
    </location>
</feature>
<feature type="transmembrane region" description="Helical" evidence="7">
    <location>
        <begin position="127"/>
        <end position="147"/>
    </location>
</feature>
<feature type="transmembrane region" description="Helical" evidence="7">
    <location>
        <begin position="175"/>
        <end position="199"/>
    </location>
</feature>
<organism evidence="9 10">
    <name type="scientific">Calidithermus roseus</name>
    <dbReference type="NCBI Taxonomy" id="1644118"/>
    <lineage>
        <taxon>Bacteria</taxon>
        <taxon>Thermotogati</taxon>
        <taxon>Deinococcota</taxon>
        <taxon>Deinococci</taxon>
        <taxon>Thermales</taxon>
        <taxon>Thermaceae</taxon>
        <taxon>Calidithermus</taxon>
    </lineage>
</organism>
<dbReference type="Pfam" id="PF00528">
    <property type="entry name" value="BPD_transp_1"/>
    <property type="match status" value="1"/>
</dbReference>
<dbReference type="GO" id="GO:0055085">
    <property type="term" value="P:transmembrane transport"/>
    <property type="evidence" value="ECO:0007669"/>
    <property type="project" value="InterPro"/>
</dbReference>
<dbReference type="PANTHER" id="PTHR30193:SF37">
    <property type="entry name" value="INNER MEMBRANE ABC TRANSPORTER PERMEASE PROTEIN YCJO"/>
    <property type="match status" value="1"/>
</dbReference>
<dbReference type="InterPro" id="IPR051393">
    <property type="entry name" value="ABC_transporter_permease"/>
</dbReference>
<proteinExistence type="inferred from homology"/>
<evidence type="ECO:0000256" key="1">
    <source>
        <dbReference type="ARBA" id="ARBA00004651"/>
    </source>
</evidence>
<feature type="transmembrane region" description="Helical" evidence="7">
    <location>
        <begin position="28"/>
        <end position="51"/>
    </location>
</feature>
<evidence type="ECO:0000313" key="10">
    <source>
        <dbReference type="Proteomes" id="UP000265341"/>
    </source>
</evidence>
<comment type="subcellular location">
    <subcellularLocation>
        <location evidence="1 7">Cell membrane</location>
        <topology evidence="1 7">Multi-pass membrane protein</topology>
    </subcellularLocation>
</comment>
<sequence>MSARTAQERPQRKGSIFALNESNPLVPYLFLLPHAIFFFIFTVYPVGYGIWISTHRWDPLAPTQPYVGLEFYRNLFDPSTPQSQFFWRTLLNTLFFTAVSVPLLIAVALGLALLLHRPIVGRAFFRAVFFMPGILSVAVMGILWKWMFENQSGLVNIIASEYLGLPRLPYLTTEWLAWVPIVVGTVWWTVGFNMTLYLAALGNIPQALFEAAELDGAGSWARFRHITLPLLAPTTLFVAVTTVLASLQLFGQSLIITGGGPTRTTQSVIMYITEEAFSNNQFSSATAMSFVFGLVMLVFTVLQFRIMARDMQGGMR</sequence>
<evidence type="ECO:0000256" key="6">
    <source>
        <dbReference type="ARBA" id="ARBA00023136"/>
    </source>
</evidence>
<dbReference type="OrthoDB" id="9779462at2"/>
<feature type="transmembrane region" description="Helical" evidence="7">
    <location>
        <begin position="230"/>
        <end position="250"/>
    </location>
</feature>
<evidence type="ECO:0000256" key="5">
    <source>
        <dbReference type="ARBA" id="ARBA00022989"/>
    </source>
</evidence>